<accession>A0AB39UVV8</accession>
<comment type="catalytic activity">
    <reaction evidence="2">
        <text>2 GTP = 3',3'-c-di-GMP + 2 diphosphate</text>
        <dbReference type="Rhea" id="RHEA:24898"/>
        <dbReference type="ChEBI" id="CHEBI:33019"/>
        <dbReference type="ChEBI" id="CHEBI:37565"/>
        <dbReference type="ChEBI" id="CHEBI:58805"/>
        <dbReference type="EC" id="2.7.7.65"/>
    </reaction>
</comment>
<dbReference type="SUPFAM" id="SSF55073">
    <property type="entry name" value="Nucleotide cyclase"/>
    <property type="match status" value="1"/>
</dbReference>
<proteinExistence type="predicted"/>
<dbReference type="InterPro" id="IPR050469">
    <property type="entry name" value="Diguanylate_Cyclase"/>
</dbReference>
<dbReference type="Gene3D" id="3.30.70.270">
    <property type="match status" value="1"/>
</dbReference>
<feature type="region of interest" description="Disordered" evidence="3">
    <location>
        <begin position="341"/>
        <end position="423"/>
    </location>
</feature>
<dbReference type="InterPro" id="IPR029787">
    <property type="entry name" value="Nucleotide_cyclase"/>
</dbReference>
<feature type="compositionally biased region" description="Basic and acidic residues" evidence="3">
    <location>
        <begin position="408"/>
        <end position="418"/>
    </location>
</feature>
<dbReference type="GO" id="GO:0052621">
    <property type="term" value="F:diguanylate cyclase activity"/>
    <property type="evidence" value="ECO:0007669"/>
    <property type="project" value="UniProtKB-EC"/>
</dbReference>
<dbReference type="NCBIfam" id="TIGR00254">
    <property type="entry name" value="GGDEF"/>
    <property type="match status" value="1"/>
</dbReference>
<dbReference type="PANTHER" id="PTHR45138">
    <property type="entry name" value="REGULATORY COMPONENTS OF SENSORY TRANSDUCTION SYSTEM"/>
    <property type="match status" value="1"/>
</dbReference>
<evidence type="ECO:0000259" key="4">
    <source>
        <dbReference type="PROSITE" id="PS50887"/>
    </source>
</evidence>
<dbReference type="AlphaFoldDB" id="A0AB39UVV8"/>
<dbReference type="SMART" id="SM00267">
    <property type="entry name" value="GGDEF"/>
    <property type="match status" value="1"/>
</dbReference>
<organism evidence="5">
    <name type="scientific">Thermohahella caldifontis</name>
    <dbReference type="NCBI Taxonomy" id="3142973"/>
    <lineage>
        <taxon>Bacteria</taxon>
        <taxon>Pseudomonadati</taxon>
        <taxon>Pseudomonadota</taxon>
        <taxon>Gammaproteobacteria</taxon>
        <taxon>Oceanospirillales</taxon>
        <taxon>Hahellaceae</taxon>
        <taxon>Thermohahella</taxon>
    </lineage>
</organism>
<dbReference type="EMBL" id="CP154858">
    <property type="protein sequence ID" value="XDT72139.1"/>
    <property type="molecule type" value="Genomic_DNA"/>
</dbReference>
<name>A0AB39UVV8_9GAMM</name>
<evidence type="ECO:0000256" key="3">
    <source>
        <dbReference type="SAM" id="MobiDB-lite"/>
    </source>
</evidence>
<dbReference type="InterPro" id="IPR043128">
    <property type="entry name" value="Rev_trsase/Diguanyl_cyclase"/>
</dbReference>
<dbReference type="Pfam" id="PF07793">
    <property type="entry name" value="DUF1631"/>
    <property type="match status" value="1"/>
</dbReference>
<dbReference type="KEGG" id="tcd:AAIA72_15275"/>
<dbReference type="InterPro" id="IPR012434">
    <property type="entry name" value="DUF1631"/>
</dbReference>
<evidence type="ECO:0000256" key="1">
    <source>
        <dbReference type="ARBA" id="ARBA00012528"/>
    </source>
</evidence>
<dbReference type="PROSITE" id="PS50887">
    <property type="entry name" value="GGDEF"/>
    <property type="match status" value="1"/>
</dbReference>
<protein>
    <recommendedName>
        <fullName evidence="1">diguanylate cyclase</fullName>
        <ecNumber evidence="1">2.7.7.65</ecNumber>
    </recommendedName>
</protein>
<dbReference type="EC" id="2.7.7.65" evidence="1"/>
<evidence type="ECO:0000256" key="2">
    <source>
        <dbReference type="ARBA" id="ARBA00034247"/>
    </source>
</evidence>
<gene>
    <name evidence="5" type="ORF">AAIA72_15275</name>
</gene>
<dbReference type="Pfam" id="PF00990">
    <property type="entry name" value="GGDEF"/>
    <property type="match status" value="1"/>
</dbReference>
<feature type="compositionally biased region" description="Basic and acidic residues" evidence="3">
    <location>
        <begin position="344"/>
        <end position="353"/>
    </location>
</feature>
<sequence length="977" mass="108015">MERRVSPRRTIQLNASLTGPKGRTWRIQIQDFCSGGLFFNISPQQPDGVIPQGIQGVGLKSGDMASIAFADVLTAREYVLNGEIVRVLPEGAALRLDKPNPAAIGAMLRISAAENLQSETRVRPRNAVSDALRGEVRKRVDAQVRPLVQSALEQIPDALMAAASRAGSDQEQNRIADAATLIRHQARRLLSTAMDALPRMMQPTAAVSFAGSPAGQSNSTLSLVDKDEFEDWLVLKVMSTRAETRYRNLLLQLKLRLDAADIGALPGHHPVGPAVLCHAFREAIKPLGQGVAIEKLCYQVFDREVLQHLDPLYEDLNQYLIKAGVLPDLDLSRYMSAGVPADKTASKTVEEKPVATAPGSDEKAQGQAPARETPGARPGAEGRLGGSASSLPEDTTETLRRARHQRSATREAASRIHEGLSSAEHSFSTVRNLFRQLETLRSRRAVADTEEPAVPVTEQPQDAVSSEELIETLAPTQPAPAIPLEELENRQNSLKARLRKAWASGKMKPLTPKQGEAVDVVDQFFMSLLQSPRVSDTAKSQIRSLELPLLRLLLRNPEFFEDRDAPARKVINRLAQIGVKGARLSPVNVQRVNALVARIQQEAANDPDVFDEVLTELDELVERQNLLYRRNVERVTAAAEGQQKVDLARRAVTEALARRIAGRKVPKALVTLLDGGWRDLLILTHIRQGEQSEAWQNYLSVVDLLMAFAENPETPVNLRDLLALIQEGLATISSSHLPSGHIRDALKDFLVRGVSEPVEKVDLVEEEVATPPDPEVLAEEARKAGLHRWLSRAQQLKTGDWLRLQQPGEEAPQFIRLVWIGANFSRYVFVNHQGMKVVDLEPLTLARYLRDGIAVPDPEHDKEIVDESLDIMVKNLYEQLSFASTHDELTRVMHRKEFERQLALWLEQKAPDSVIEVVLVSLEGFRLINDSFGFDAGDEVLRTLAGRMQAFCQGRELVGRFGGTNSFLPWTGAASRG</sequence>
<evidence type="ECO:0000313" key="5">
    <source>
        <dbReference type="EMBL" id="XDT72139.1"/>
    </source>
</evidence>
<dbReference type="InterPro" id="IPR000160">
    <property type="entry name" value="GGDEF_dom"/>
</dbReference>
<dbReference type="RefSeq" id="WP_369601153.1">
    <property type="nucleotide sequence ID" value="NZ_CP154858.1"/>
</dbReference>
<feature type="domain" description="GGDEF" evidence="4">
    <location>
        <begin position="913"/>
        <end position="977"/>
    </location>
</feature>
<dbReference type="PANTHER" id="PTHR45138:SF9">
    <property type="entry name" value="DIGUANYLATE CYCLASE DGCM-RELATED"/>
    <property type="match status" value="1"/>
</dbReference>
<reference evidence="5" key="1">
    <citation type="submission" date="2024-05" db="EMBL/GenBank/DDBJ databases">
        <title>Genome sequencing of novel strain.</title>
        <authorList>
            <person name="Ganbat D."/>
            <person name="Ganbat S."/>
            <person name="Lee S.-J."/>
        </authorList>
    </citation>
    <scope>NUCLEOTIDE SEQUENCE</scope>
    <source>
        <strain evidence="5">SMD15-11</strain>
    </source>
</reference>